<feature type="region of interest" description="Disordered" evidence="1">
    <location>
        <begin position="406"/>
        <end position="443"/>
    </location>
</feature>
<feature type="compositionally biased region" description="Acidic residues" evidence="1">
    <location>
        <begin position="416"/>
        <end position="427"/>
    </location>
</feature>
<organism evidence="2 3">
    <name type="scientific">Puccinia coronata f. sp. avenae</name>
    <dbReference type="NCBI Taxonomy" id="200324"/>
    <lineage>
        <taxon>Eukaryota</taxon>
        <taxon>Fungi</taxon>
        <taxon>Dikarya</taxon>
        <taxon>Basidiomycota</taxon>
        <taxon>Pucciniomycotina</taxon>
        <taxon>Pucciniomycetes</taxon>
        <taxon>Pucciniales</taxon>
        <taxon>Pucciniaceae</taxon>
        <taxon>Puccinia</taxon>
    </lineage>
</organism>
<feature type="compositionally biased region" description="Basic and acidic residues" evidence="1">
    <location>
        <begin position="19"/>
        <end position="42"/>
    </location>
</feature>
<dbReference type="Proteomes" id="UP000235392">
    <property type="component" value="Unassembled WGS sequence"/>
</dbReference>
<reference evidence="2 3" key="1">
    <citation type="submission" date="2017-11" db="EMBL/GenBank/DDBJ databases">
        <title>De novo assembly and phasing of dikaryotic genomes from two isolates of Puccinia coronata f. sp. avenae, the causal agent of oat crown rust.</title>
        <authorList>
            <person name="Miller M.E."/>
            <person name="Zhang Y."/>
            <person name="Omidvar V."/>
            <person name="Sperschneider J."/>
            <person name="Schwessinger B."/>
            <person name="Raley C."/>
            <person name="Palmer J.M."/>
            <person name="Garnica D."/>
            <person name="Upadhyaya N."/>
            <person name="Rathjen J."/>
            <person name="Taylor J.M."/>
            <person name="Park R.F."/>
            <person name="Dodds P.N."/>
            <person name="Hirsch C.D."/>
            <person name="Kianian S.F."/>
            <person name="Figueroa M."/>
        </authorList>
    </citation>
    <scope>NUCLEOTIDE SEQUENCE [LARGE SCALE GENOMIC DNA]</scope>
    <source>
        <strain evidence="2">12SD80</strain>
    </source>
</reference>
<evidence type="ECO:0000313" key="3">
    <source>
        <dbReference type="Proteomes" id="UP000235392"/>
    </source>
</evidence>
<dbReference type="AlphaFoldDB" id="A0A2N5T577"/>
<protein>
    <recommendedName>
        <fullName evidence="4">hAT-like transposase RNase-H fold domain-containing protein</fullName>
    </recommendedName>
</protein>
<name>A0A2N5T577_9BASI</name>
<feature type="compositionally biased region" description="Basic residues" evidence="1">
    <location>
        <begin position="1"/>
        <end position="15"/>
    </location>
</feature>
<feature type="region of interest" description="Disordered" evidence="1">
    <location>
        <begin position="1"/>
        <end position="74"/>
    </location>
</feature>
<dbReference type="PANTHER" id="PTHR47501:SF5">
    <property type="entry name" value="HAT C-TERMINAL DIMERISATION DOMAIN-CONTAINING PROTEIN"/>
    <property type="match status" value="1"/>
</dbReference>
<evidence type="ECO:0000256" key="1">
    <source>
        <dbReference type="SAM" id="MobiDB-lite"/>
    </source>
</evidence>
<dbReference type="SUPFAM" id="SSF53098">
    <property type="entry name" value="Ribonuclease H-like"/>
    <property type="match status" value="1"/>
</dbReference>
<comment type="caution">
    <text evidence="2">The sequence shown here is derived from an EMBL/GenBank/DDBJ whole genome shotgun (WGS) entry which is preliminary data.</text>
</comment>
<sequence length="647" mass="73336">MAKVVKTHAQKKKVTVHNSKSESKAPDGHSKDESRSESESKQDPAVNVMDLTQDSNADNAKAIKKTSKKARGPSVSEFDNVGLYFHPPVRGKGKTEGPKLYYKCQWCSNIYKKGQHTQSNLVKHCDGAVGCSACSAREDAILAGAKLPMTLREMEAEKKKKESGFMSKYLEKLTFNNQMLNQILVMWLIQSSLPWTWIQDLLLLISFNYACRGVRLFSRTWAATEAHRLYVNLQEKVILALKVELFISLYSKRYITIQADIDYNHQNLNSKITFIHDVWTTKGNRHAFLGIADAYISNNWVFHICHLGIKYISWTHKAQTTDSGSNNCTMTAEVDQIIYKKTEVKLNLSQNHICCFCHKIALILKAGLNVIDLASKGLTKVKQSTLGFAPGLETISEECEIEDAATVSKDNNDFNPDVDEDGAEFDADNTNSHDNSDVEAPEEMQGNIISKTLKKVNFVIQKIMSSAAKRSEFAVWSKKLNYKGPTLIAGYGICWNVKWKSQDQAYQARNIIAQLIENERDQQEREGGKNSFQDFEITRSDWDIVKRLNDILSEFYYITKQMERDHSSAGLMIAEYKSIINFLKDRHAAKVDPKVEFNTLILRMIKKTNAYLNEVLACDAVLLATMLHPTYCNTGPLHYVALSRQFQ</sequence>
<dbReference type="PANTHER" id="PTHR47501">
    <property type="entry name" value="TRANSPOSASE-RELATED"/>
    <property type="match status" value="1"/>
</dbReference>
<dbReference type="InterPro" id="IPR012337">
    <property type="entry name" value="RNaseH-like_sf"/>
</dbReference>
<feature type="compositionally biased region" description="Basic residues" evidence="1">
    <location>
        <begin position="62"/>
        <end position="71"/>
    </location>
</feature>
<gene>
    <name evidence="2" type="ORF">PCASD_17100</name>
</gene>
<evidence type="ECO:0000313" key="2">
    <source>
        <dbReference type="EMBL" id="PLW20659.1"/>
    </source>
</evidence>
<proteinExistence type="predicted"/>
<dbReference type="EMBL" id="PGCI01000695">
    <property type="protein sequence ID" value="PLW20659.1"/>
    <property type="molecule type" value="Genomic_DNA"/>
</dbReference>
<evidence type="ECO:0008006" key="4">
    <source>
        <dbReference type="Google" id="ProtNLM"/>
    </source>
</evidence>
<accession>A0A2N5T577</accession>